<feature type="region of interest" description="Disordered" evidence="9">
    <location>
        <begin position="652"/>
        <end position="686"/>
    </location>
</feature>
<evidence type="ECO:0000256" key="10">
    <source>
        <dbReference type="SAM" id="Phobius"/>
    </source>
</evidence>
<dbReference type="GeneID" id="113416213"/>
<dbReference type="GO" id="GO:0042742">
    <property type="term" value="P:defense response to bacterium"/>
    <property type="evidence" value="ECO:0007669"/>
    <property type="project" value="UniProtKB-KW"/>
</dbReference>
<dbReference type="InterPro" id="IPR013783">
    <property type="entry name" value="Ig-like_fold"/>
</dbReference>
<keyword evidence="10" id="KW-0812">Transmembrane</keyword>
<feature type="domain" description="ZP" evidence="14">
    <location>
        <begin position="1034"/>
        <end position="1276"/>
    </location>
</feature>
<keyword evidence="17" id="KW-1185">Reference proteome</keyword>
<dbReference type="InterPro" id="IPR055355">
    <property type="entry name" value="ZP-C"/>
</dbReference>
<gene>
    <name evidence="18" type="primary">UMODL1</name>
</gene>
<feature type="domain" description="SEA" evidence="12">
    <location>
        <begin position="393"/>
        <end position="507"/>
    </location>
</feature>
<evidence type="ECO:0000256" key="7">
    <source>
        <dbReference type="ARBA" id="ARBA00035122"/>
    </source>
</evidence>
<feature type="domain" description="EGF-like" evidence="13">
    <location>
        <begin position="504"/>
        <end position="549"/>
    </location>
</feature>
<dbReference type="RefSeq" id="XP_026529751.1">
    <property type="nucleotide sequence ID" value="XM_026673966.1"/>
</dbReference>
<evidence type="ECO:0000256" key="5">
    <source>
        <dbReference type="ARBA" id="ARBA00023022"/>
    </source>
</evidence>
<dbReference type="GO" id="GO:0005509">
    <property type="term" value="F:calcium ion binding"/>
    <property type="evidence" value="ECO:0007669"/>
    <property type="project" value="InterPro"/>
</dbReference>
<evidence type="ECO:0000259" key="15">
    <source>
        <dbReference type="PROSITE" id="PS51041"/>
    </source>
</evidence>
<sequence>MRDSFILLTKVLVTIVFMLYNTSAESASNTFTEKGISLLGYHLCNYSVIKNVSKTVPYQKSYEKQTPCGWIPWRLCTTTYYKEEYHPIMVQEAVNVTDCCAGYEQVGLYCSLPINRSNEFASRPGACPMKIGEALKSSCVSDIDCPEYKKCCKTSTGIYCSDPVPEERTVTKYWYNVSVLVKTDFSELYKVDPRLLNHSRLLHSMITGALWPMDISVYHIQTTKSETYAETLVSHVLVGLQQLVPLVNISSLLKKIVIRVYEVIDVVVQDCDHDIPNILIKNMNSSNLLRNSRSASPEIHVSVDSECESPSIRNHKIFSVTSSSFKASWSINSLQNHSFRAEVYKSNELVERMETTDMNLTMLNLEAGVMYTMNISYEACGKNITSSRIVKTDALIFGLTLRILNYNFTNQFLNVSSREYQNFSRTLMGKIRNSYPSNMNALHLSGKLKVQVDSIKAGSIIVKLKIIIQDLNFSKDLSAFDPMIASLHNSSMLGIDPKISAVEDWDECAYRAENDCSMSAECINTVGSYRCRCKTATDANPARPGRNCEGEIVDPVTTQGLNVADYTTTAAFSMAGIQEVSSFKKYTEAAVLPSSGIQESSTLPAEKTLSTSQKMNILGNFRKESILNSSETVTLAPKWSGNVTNSNGTVAEEKWTTQDPQSSSMTSWKRNESTVETSTPGSSTERSYENVIALNVTENPKFHSLNHTLDRHMGENNSSWSNERNSTASPSSFKENMTVSLATDLSAPFPAERIFFSNVTNTSFQISWITHFPANTTFHFLLFEEEQLIKETKTQSSHLNISDLKPGTLYTVKIKPDLYGNESETMRRKVKTAAQKFNGVVRIMNLNYSSEFSNSRSEKHQNFSKMFLNEVRTYLPPNILQKMDAGMINISIVSIIPGSIVVNFSLLIPIDMDARNVAGYLLEAFRNSSLFEVDNSSLSIYVFSSSISSGDEQSKESSSTALPLTYLYTSDPMPSSAKDNFSISSGRSLENATVNTTNNKKNISQTTNINYLPQNLPSINSSAAGSVKEAVRVLCEFEKIVISIKKDFLYKQSIPETSLYLGHPRCNVSSSNSSHVVLQTDWNECETEIQTNITHTVARTVLRDDYSSHGIIHHILISSQIHCIFQNDLLISSGHTSEGVYTIFEDLHGSGHFLTEMRLLIGNSPIPPNFSISGSDNVIIEVGVQTRSKKLKVVASQCWATPTNNSMDPHSLHFIHGGCPVPNRNTSMIVNGVANRARFKLNIFSFFNGSMVYLHCKIQICIATPKSTCRANCQGFRFWKSGEIIATPKTTWGPLRKFTGLKEEKKTGMGAGYITLIVIAVLVLALGIAGLLVCRHKRKAGMYDVKRRTEFFNYQAFHD</sequence>
<dbReference type="GO" id="GO:0030414">
    <property type="term" value="F:peptidase inhibitor activity"/>
    <property type="evidence" value="ECO:0007669"/>
    <property type="project" value="InterPro"/>
</dbReference>
<evidence type="ECO:0000256" key="6">
    <source>
        <dbReference type="ARBA" id="ARBA00023157"/>
    </source>
</evidence>
<dbReference type="InterPro" id="IPR001507">
    <property type="entry name" value="ZP_dom"/>
</dbReference>
<keyword evidence="10" id="KW-0472">Membrane</keyword>
<accession>A0A6J1UFM3</accession>
<dbReference type="InterPro" id="IPR049883">
    <property type="entry name" value="NOTCH1_EGF-like"/>
</dbReference>
<evidence type="ECO:0000256" key="4">
    <source>
        <dbReference type="ARBA" id="ARBA00022737"/>
    </source>
</evidence>
<feature type="region of interest" description="Disordered" evidence="9">
    <location>
        <begin position="713"/>
        <end position="732"/>
    </location>
</feature>
<keyword evidence="6" id="KW-1015">Disulfide bond</keyword>
<dbReference type="PROSITE" id="PS51041">
    <property type="entry name" value="EMI"/>
    <property type="match status" value="1"/>
</dbReference>
<evidence type="ECO:0000259" key="16">
    <source>
        <dbReference type="PROSITE" id="PS51390"/>
    </source>
</evidence>
<evidence type="ECO:0000313" key="17">
    <source>
        <dbReference type="Proteomes" id="UP000504612"/>
    </source>
</evidence>
<dbReference type="Gene3D" id="4.10.75.10">
    <property type="entry name" value="Elafin-like"/>
    <property type="match status" value="1"/>
</dbReference>
<keyword evidence="3 11" id="KW-0732">Signal</keyword>
<protein>
    <submittedName>
        <fullName evidence="18">Uromodulin-like 1</fullName>
    </submittedName>
</protein>
<dbReference type="Pfam" id="PF00095">
    <property type="entry name" value="WAP"/>
    <property type="match status" value="1"/>
</dbReference>
<dbReference type="InterPro" id="IPR036645">
    <property type="entry name" value="Elafin-like_sf"/>
</dbReference>
<dbReference type="CDD" id="cd00054">
    <property type="entry name" value="EGF_CA"/>
    <property type="match status" value="1"/>
</dbReference>
<dbReference type="InterPro" id="IPR000082">
    <property type="entry name" value="SEA_dom"/>
</dbReference>
<dbReference type="InterPro" id="IPR055356">
    <property type="entry name" value="ZP-N"/>
</dbReference>
<dbReference type="GO" id="GO:0071944">
    <property type="term" value="C:cell periphery"/>
    <property type="evidence" value="ECO:0007669"/>
    <property type="project" value="UniProtKB-ARBA"/>
</dbReference>
<keyword evidence="5" id="KW-0044">Antibiotic</keyword>
<dbReference type="Gene3D" id="2.10.25.10">
    <property type="entry name" value="Laminin"/>
    <property type="match status" value="1"/>
</dbReference>
<dbReference type="PANTHER" id="PTHR14002:SF22">
    <property type="entry name" value="UROMODULIN-LIKE 1"/>
    <property type="match status" value="1"/>
</dbReference>
<dbReference type="Proteomes" id="UP000504612">
    <property type="component" value="Unplaced"/>
</dbReference>
<dbReference type="Pfam" id="PF23344">
    <property type="entry name" value="ZP-N"/>
    <property type="match status" value="1"/>
</dbReference>
<dbReference type="SUPFAM" id="SSF57256">
    <property type="entry name" value="Elafin-like"/>
    <property type="match status" value="1"/>
</dbReference>
<comment type="similarity">
    <text evidence="7">Belongs to the venom waprin family.</text>
</comment>
<dbReference type="SMART" id="SM00217">
    <property type="entry name" value="WAP"/>
    <property type="match status" value="1"/>
</dbReference>
<feature type="signal peptide" evidence="11">
    <location>
        <begin position="1"/>
        <end position="24"/>
    </location>
</feature>
<dbReference type="GO" id="GO:0005576">
    <property type="term" value="C:extracellular region"/>
    <property type="evidence" value="ECO:0007669"/>
    <property type="project" value="InterPro"/>
</dbReference>
<dbReference type="Pfam" id="PF00100">
    <property type="entry name" value="Zona_pellucida"/>
    <property type="match status" value="1"/>
</dbReference>
<dbReference type="Gene3D" id="2.60.40.4100">
    <property type="entry name" value="Zona pellucida, ZP-C domain"/>
    <property type="match status" value="1"/>
</dbReference>
<dbReference type="InterPro" id="IPR042235">
    <property type="entry name" value="ZP-C_dom"/>
</dbReference>
<evidence type="ECO:0000256" key="3">
    <source>
        <dbReference type="ARBA" id="ARBA00022729"/>
    </source>
</evidence>
<dbReference type="SUPFAM" id="SSF82671">
    <property type="entry name" value="SEA domain"/>
    <property type="match status" value="1"/>
</dbReference>
<dbReference type="InterPro" id="IPR003961">
    <property type="entry name" value="FN3_dom"/>
</dbReference>
<dbReference type="FunFam" id="2.10.25.10:FF:000038">
    <property type="entry name" value="Fibrillin 2"/>
    <property type="match status" value="1"/>
</dbReference>
<evidence type="ECO:0000256" key="2">
    <source>
        <dbReference type="ARBA" id="ARBA00022536"/>
    </source>
</evidence>
<dbReference type="InterPro" id="IPR001881">
    <property type="entry name" value="EGF-like_Ca-bd_dom"/>
</dbReference>
<dbReference type="SUPFAM" id="SSF49265">
    <property type="entry name" value="Fibronectin type III"/>
    <property type="match status" value="1"/>
</dbReference>
<dbReference type="InterPro" id="IPR036116">
    <property type="entry name" value="FN3_sf"/>
</dbReference>
<feature type="domain" description="WAP" evidence="16">
    <location>
        <begin position="120"/>
        <end position="164"/>
    </location>
</feature>
<evidence type="ECO:0000259" key="13">
    <source>
        <dbReference type="PROSITE" id="PS50026"/>
    </source>
</evidence>
<organism evidence="17 18">
    <name type="scientific">Notechis scutatus</name>
    <name type="common">mainland tiger snake</name>
    <dbReference type="NCBI Taxonomy" id="8663"/>
    <lineage>
        <taxon>Eukaryota</taxon>
        <taxon>Metazoa</taxon>
        <taxon>Chordata</taxon>
        <taxon>Craniata</taxon>
        <taxon>Vertebrata</taxon>
        <taxon>Euteleostomi</taxon>
        <taxon>Lepidosauria</taxon>
        <taxon>Squamata</taxon>
        <taxon>Bifurcata</taxon>
        <taxon>Unidentata</taxon>
        <taxon>Episquamata</taxon>
        <taxon>Toxicofera</taxon>
        <taxon>Serpentes</taxon>
        <taxon>Colubroidea</taxon>
        <taxon>Elapidae</taxon>
        <taxon>Hydrophiinae</taxon>
        <taxon>Notechis</taxon>
    </lineage>
</organism>
<dbReference type="InterPro" id="IPR036364">
    <property type="entry name" value="SEA_dom_sf"/>
</dbReference>
<dbReference type="SMART" id="SM00179">
    <property type="entry name" value="EGF_CA"/>
    <property type="match status" value="1"/>
</dbReference>
<dbReference type="InterPro" id="IPR018097">
    <property type="entry name" value="EGF_Ca-bd_CS"/>
</dbReference>
<evidence type="ECO:0000256" key="11">
    <source>
        <dbReference type="SAM" id="SignalP"/>
    </source>
</evidence>
<keyword evidence="4" id="KW-0677">Repeat</keyword>
<comment type="caution">
    <text evidence="8">Lacks conserved residue(s) required for the propagation of feature annotation.</text>
</comment>
<dbReference type="Pfam" id="PF07645">
    <property type="entry name" value="EGF_CA"/>
    <property type="match status" value="1"/>
</dbReference>
<dbReference type="KEGG" id="nss:113416213"/>
<dbReference type="PROSITE" id="PS00010">
    <property type="entry name" value="ASX_HYDROXYL"/>
    <property type="match status" value="1"/>
</dbReference>
<dbReference type="InterPro" id="IPR000152">
    <property type="entry name" value="EGF-type_Asp/Asn_hydroxyl_site"/>
</dbReference>
<dbReference type="InterPro" id="IPR008197">
    <property type="entry name" value="WAP_dom"/>
</dbReference>
<feature type="chain" id="PRO_5026888050" evidence="11">
    <location>
        <begin position="25"/>
        <end position="1359"/>
    </location>
</feature>
<evidence type="ECO:0000259" key="14">
    <source>
        <dbReference type="PROSITE" id="PS51034"/>
    </source>
</evidence>
<dbReference type="Gene3D" id="2.60.40.3210">
    <property type="entry name" value="Zona pellucida, ZP-N domain"/>
    <property type="match status" value="1"/>
</dbReference>
<dbReference type="InterPro" id="IPR011489">
    <property type="entry name" value="EMI_domain"/>
</dbReference>
<proteinExistence type="inferred from homology"/>
<evidence type="ECO:0000313" key="18">
    <source>
        <dbReference type="RefSeq" id="XP_026529751.1"/>
    </source>
</evidence>
<dbReference type="CDD" id="cd00199">
    <property type="entry name" value="WAP"/>
    <property type="match status" value="1"/>
</dbReference>
<dbReference type="CTD" id="89766"/>
<dbReference type="InterPro" id="IPR000742">
    <property type="entry name" value="EGF"/>
</dbReference>
<dbReference type="SUPFAM" id="SSF57196">
    <property type="entry name" value="EGF/Laminin"/>
    <property type="match status" value="1"/>
</dbReference>
<feature type="compositionally biased region" description="Low complexity" evidence="9">
    <location>
        <begin position="715"/>
        <end position="726"/>
    </location>
</feature>
<dbReference type="SMART" id="SM00241">
    <property type="entry name" value="ZP"/>
    <property type="match status" value="1"/>
</dbReference>
<dbReference type="PANTHER" id="PTHR14002">
    <property type="entry name" value="ENDOGLIN/TGF-BETA RECEPTOR TYPE III"/>
    <property type="match status" value="1"/>
</dbReference>
<reference evidence="18" key="1">
    <citation type="submission" date="2025-08" db="UniProtKB">
        <authorList>
            <consortium name="RefSeq"/>
        </authorList>
    </citation>
    <scope>IDENTIFICATION</scope>
</reference>
<dbReference type="Gene3D" id="2.60.40.10">
    <property type="entry name" value="Immunoglobulins"/>
    <property type="match status" value="1"/>
</dbReference>
<dbReference type="PROSITE" id="PS51034">
    <property type="entry name" value="ZP_2"/>
    <property type="match status" value="1"/>
</dbReference>
<name>A0A6J1UFM3_9SAUR</name>
<dbReference type="PROSITE" id="PS01187">
    <property type="entry name" value="EGF_CA"/>
    <property type="match status" value="1"/>
</dbReference>
<dbReference type="PROSITE" id="PS50024">
    <property type="entry name" value="SEA"/>
    <property type="match status" value="2"/>
</dbReference>
<dbReference type="CDD" id="cd00063">
    <property type="entry name" value="FN3"/>
    <property type="match status" value="1"/>
</dbReference>
<feature type="domain" description="EMI" evidence="15">
    <location>
        <begin position="40"/>
        <end position="112"/>
    </location>
</feature>
<keyword evidence="2 8" id="KW-0245">EGF-like domain</keyword>
<keyword evidence="10" id="KW-1133">Transmembrane helix</keyword>
<evidence type="ECO:0000256" key="9">
    <source>
        <dbReference type="SAM" id="MobiDB-lite"/>
    </source>
</evidence>
<evidence type="ECO:0000259" key="12">
    <source>
        <dbReference type="PROSITE" id="PS50024"/>
    </source>
</evidence>
<feature type="compositionally biased region" description="Polar residues" evidence="9">
    <location>
        <begin position="657"/>
        <end position="685"/>
    </location>
</feature>
<feature type="transmembrane region" description="Helical" evidence="10">
    <location>
        <begin position="1311"/>
        <end position="1334"/>
    </location>
</feature>
<evidence type="ECO:0000256" key="8">
    <source>
        <dbReference type="PROSITE-ProRule" id="PRU00076"/>
    </source>
</evidence>
<evidence type="ECO:0000256" key="1">
    <source>
        <dbReference type="ARBA" id="ARBA00022529"/>
    </source>
</evidence>
<feature type="domain" description="SEA" evidence="12">
    <location>
        <begin position="833"/>
        <end position="945"/>
    </location>
</feature>
<dbReference type="PROSITE" id="PS50026">
    <property type="entry name" value="EGF_3"/>
    <property type="match status" value="1"/>
</dbReference>
<keyword evidence="1" id="KW-0929">Antimicrobial</keyword>
<dbReference type="PROSITE" id="PS51390">
    <property type="entry name" value="WAP"/>
    <property type="match status" value="1"/>
</dbReference>